<organism evidence="1">
    <name type="scientific">hydrothermal vent metagenome</name>
    <dbReference type="NCBI Taxonomy" id="652676"/>
    <lineage>
        <taxon>unclassified sequences</taxon>
        <taxon>metagenomes</taxon>
        <taxon>ecological metagenomes</taxon>
    </lineage>
</organism>
<name>A0A3B0T2W2_9ZZZZ</name>
<reference evidence="1" key="1">
    <citation type="submission" date="2018-06" db="EMBL/GenBank/DDBJ databases">
        <authorList>
            <person name="Zhirakovskaya E."/>
        </authorList>
    </citation>
    <scope>NUCLEOTIDE SEQUENCE</scope>
</reference>
<dbReference type="AlphaFoldDB" id="A0A3B0T2W2"/>
<sequence>MISTDKITTVFCSIDDFCLVFEPALKKKELSTGKRTRNRKFKMSTSEILTITVLFHLSGYRNFKHFYIFYVQKHLTQEFPETVSYNRFTELMQSNMLALSLYMKTCCLGKCS</sequence>
<proteinExistence type="predicted"/>
<evidence type="ECO:0000313" key="1">
    <source>
        <dbReference type="EMBL" id="VAW13091.1"/>
    </source>
</evidence>
<protein>
    <submittedName>
        <fullName evidence="1">Mobile element protein</fullName>
    </submittedName>
</protein>
<feature type="non-terminal residue" evidence="1">
    <location>
        <position position="112"/>
    </location>
</feature>
<accession>A0A3B0T2W2</accession>
<gene>
    <name evidence="1" type="ORF">MNBD_BACTEROID03-1254</name>
</gene>
<dbReference type="EMBL" id="UOEL01000098">
    <property type="protein sequence ID" value="VAW13091.1"/>
    <property type="molecule type" value="Genomic_DNA"/>
</dbReference>